<dbReference type="Pfam" id="PF19054">
    <property type="entry name" value="DUF5753"/>
    <property type="match status" value="1"/>
</dbReference>
<reference evidence="3" key="1">
    <citation type="submission" date="2016-10" db="EMBL/GenBank/DDBJ databases">
        <authorList>
            <person name="Varghese N."/>
            <person name="Submissions S."/>
        </authorList>
    </citation>
    <scope>NUCLEOTIDE SEQUENCE [LARGE SCALE GENOMIC DNA]</scope>
    <source>
        <strain evidence="3">DSM 45460</strain>
    </source>
</reference>
<dbReference type="Proteomes" id="UP000199213">
    <property type="component" value="Unassembled WGS sequence"/>
</dbReference>
<feature type="domain" description="DUF5753" evidence="1">
    <location>
        <begin position="98"/>
        <end position="273"/>
    </location>
</feature>
<dbReference type="InterPro" id="IPR043917">
    <property type="entry name" value="DUF5753"/>
</dbReference>
<organism evidence="2 3">
    <name type="scientific">Actinopolyspora mzabensis</name>
    <dbReference type="NCBI Taxonomy" id="995066"/>
    <lineage>
        <taxon>Bacteria</taxon>
        <taxon>Bacillati</taxon>
        <taxon>Actinomycetota</taxon>
        <taxon>Actinomycetes</taxon>
        <taxon>Actinopolysporales</taxon>
        <taxon>Actinopolysporaceae</taxon>
        <taxon>Actinopolyspora</taxon>
    </lineage>
</organism>
<evidence type="ECO:0000313" key="2">
    <source>
        <dbReference type="EMBL" id="SDK77008.1"/>
    </source>
</evidence>
<dbReference type="Pfam" id="PF13560">
    <property type="entry name" value="HTH_31"/>
    <property type="match status" value="1"/>
</dbReference>
<evidence type="ECO:0000313" key="3">
    <source>
        <dbReference type="Proteomes" id="UP000199213"/>
    </source>
</evidence>
<proteinExistence type="predicted"/>
<dbReference type="AlphaFoldDB" id="A0A1G9ELN9"/>
<dbReference type="EMBL" id="FNFM01000012">
    <property type="protein sequence ID" value="SDK77008.1"/>
    <property type="molecule type" value="Genomic_DNA"/>
</dbReference>
<name>A0A1G9ELN9_ACTMZ</name>
<sequence length="284" mass="31977">MSNTPPAVRRVQVGLILRNLRNAAGVSPPKISERLDWYSGKLTKVERGDLTASAAEIEVMLEMYGVADDQEQAERLRALGKEARRRDRPSTVPDWANTFLALEGASAEIKVYDPEVIPAILQTEHYARAVLSNPLDESVDPEPGVAERMMRADRALQDEGPRIWVVLGEAVLYRQIGDYQVLRDQLQHLRKMAKRSNVTIQIIPFTTGEHVALGTGWVLLTLEEPEATYVYTEALTSADYIDRPAHTDAYKQAFDRLRAAAASERETATMLDRRIKELRHQTTE</sequence>
<evidence type="ECO:0000259" key="1">
    <source>
        <dbReference type="Pfam" id="PF19054"/>
    </source>
</evidence>
<accession>A0A1G9ELN9</accession>
<gene>
    <name evidence="2" type="ORF">SAMN04487820_112131</name>
</gene>
<protein>
    <submittedName>
        <fullName evidence="2">Helix-turn-helix domain-containing protein</fullName>
    </submittedName>
</protein>
<keyword evidence="3" id="KW-1185">Reference proteome</keyword>